<comment type="caution">
    <text evidence="2">The sequence shown here is derived from an EMBL/GenBank/DDBJ whole genome shotgun (WGS) entry which is preliminary data.</text>
</comment>
<dbReference type="EMBL" id="JAVIJP010000013">
    <property type="protein sequence ID" value="KAL3646101.1"/>
    <property type="molecule type" value="Genomic_DNA"/>
</dbReference>
<protein>
    <submittedName>
        <fullName evidence="2">Uncharacterized protein</fullName>
    </submittedName>
</protein>
<dbReference type="InterPro" id="IPR052115">
    <property type="entry name" value="NEXT_complex_subunit_ZCCHC8"/>
</dbReference>
<dbReference type="AlphaFoldDB" id="A0ABD3DV13"/>
<sequence length="112" mass="12203">MALCQEKVNKSLKSYNRSGLSGIHKCAHQILDSQLESEEETYFPALCVGLDKPSAVIFCMDNQTKVQTSTEFEALDDTSVPLYDRGYSLALTSGDASSSLDGDCPKPRNTSC</sequence>
<feature type="region of interest" description="Disordered" evidence="1">
    <location>
        <begin position="93"/>
        <end position="112"/>
    </location>
</feature>
<evidence type="ECO:0000256" key="1">
    <source>
        <dbReference type="SAM" id="MobiDB-lite"/>
    </source>
</evidence>
<organism evidence="2 3">
    <name type="scientific">Castilleja foliolosa</name>
    <dbReference type="NCBI Taxonomy" id="1961234"/>
    <lineage>
        <taxon>Eukaryota</taxon>
        <taxon>Viridiplantae</taxon>
        <taxon>Streptophyta</taxon>
        <taxon>Embryophyta</taxon>
        <taxon>Tracheophyta</taxon>
        <taxon>Spermatophyta</taxon>
        <taxon>Magnoliopsida</taxon>
        <taxon>eudicotyledons</taxon>
        <taxon>Gunneridae</taxon>
        <taxon>Pentapetalae</taxon>
        <taxon>asterids</taxon>
        <taxon>lamiids</taxon>
        <taxon>Lamiales</taxon>
        <taxon>Orobanchaceae</taxon>
        <taxon>Pedicularideae</taxon>
        <taxon>Castillejinae</taxon>
        <taxon>Castilleja</taxon>
    </lineage>
</organism>
<accession>A0ABD3DV13</accession>
<dbReference type="PANTHER" id="PTHR13316:SF0">
    <property type="entry name" value="ZINC FINGER CCHC DOMAIN-CONTAINING PROTEIN 8"/>
    <property type="match status" value="1"/>
</dbReference>
<dbReference type="PANTHER" id="PTHR13316">
    <property type="entry name" value="ZINC FINGER, CCHC DOMAIN CONTAINING 8"/>
    <property type="match status" value="1"/>
</dbReference>
<gene>
    <name evidence="2" type="ORF">CASFOL_011281</name>
</gene>
<name>A0ABD3DV13_9LAMI</name>
<keyword evidence="3" id="KW-1185">Reference proteome</keyword>
<evidence type="ECO:0000313" key="2">
    <source>
        <dbReference type="EMBL" id="KAL3646101.1"/>
    </source>
</evidence>
<dbReference type="Proteomes" id="UP001632038">
    <property type="component" value="Unassembled WGS sequence"/>
</dbReference>
<proteinExistence type="predicted"/>
<reference evidence="3" key="1">
    <citation type="journal article" date="2024" name="IScience">
        <title>Strigolactones Initiate the Formation of Haustorium-like Structures in Castilleja.</title>
        <authorList>
            <person name="Buerger M."/>
            <person name="Peterson D."/>
            <person name="Chory J."/>
        </authorList>
    </citation>
    <scope>NUCLEOTIDE SEQUENCE [LARGE SCALE GENOMIC DNA]</scope>
</reference>
<evidence type="ECO:0000313" key="3">
    <source>
        <dbReference type="Proteomes" id="UP001632038"/>
    </source>
</evidence>